<evidence type="ECO:0000259" key="5">
    <source>
        <dbReference type="PROSITE" id="PS50994"/>
    </source>
</evidence>
<reference evidence="6" key="1">
    <citation type="journal article" date="2019" name="Sci. Rep.">
        <title>Draft genome of Tanacetum cinerariifolium, the natural source of mosquito coil.</title>
        <authorList>
            <person name="Yamashiro T."/>
            <person name="Shiraishi A."/>
            <person name="Satake H."/>
            <person name="Nakayama K."/>
        </authorList>
    </citation>
    <scope>NUCLEOTIDE SEQUENCE</scope>
</reference>
<keyword evidence="3" id="KW-0175">Coiled coil</keyword>
<feature type="compositionally biased region" description="Basic and acidic residues" evidence="4">
    <location>
        <begin position="1930"/>
        <end position="1944"/>
    </location>
</feature>
<feature type="region of interest" description="Disordered" evidence="4">
    <location>
        <begin position="1454"/>
        <end position="1490"/>
    </location>
</feature>
<dbReference type="InterPro" id="IPR039537">
    <property type="entry name" value="Retrotran_Ty1/copia-like"/>
</dbReference>
<dbReference type="Gene3D" id="3.30.420.10">
    <property type="entry name" value="Ribonuclease H-like superfamily/Ribonuclease H"/>
    <property type="match status" value="2"/>
</dbReference>
<protein>
    <recommendedName>
        <fullName evidence="5">Integrase catalytic domain-containing protein</fullName>
    </recommendedName>
</protein>
<keyword evidence="1" id="KW-0479">Metal-binding</keyword>
<feature type="compositionally biased region" description="Polar residues" evidence="4">
    <location>
        <begin position="504"/>
        <end position="518"/>
    </location>
</feature>
<dbReference type="Pfam" id="PF13976">
    <property type="entry name" value="gag_pre-integrs"/>
    <property type="match status" value="1"/>
</dbReference>
<dbReference type="InterPro" id="IPR001584">
    <property type="entry name" value="Integrase_cat-core"/>
</dbReference>
<dbReference type="PANTHER" id="PTHR42648:SF18">
    <property type="entry name" value="RETROTRANSPOSON, UNCLASSIFIED-LIKE PROTEIN"/>
    <property type="match status" value="1"/>
</dbReference>
<dbReference type="GO" id="GO:0003676">
    <property type="term" value="F:nucleic acid binding"/>
    <property type="evidence" value="ECO:0007669"/>
    <property type="project" value="InterPro"/>
</dbReference>
<evidence type="ECO:0000256" key="4">
    <source>
        <dbReference type="SAM" id="MobiDB-lite"/>
    </source>
</evidence>
<feature type="compositionally biased region" description="Basic and acidic residues" evidence="4">
    <location>
        <begin position="1629"/>
        <end position="1638"/>
    </location>
</feature>
<evidence type="ECO:0000256" key="3">
    <source>
        <dbReference type="SAM" id="Coils"/>
    </source>
</evidence>
<feature type="compositionally biased region" description="Polar residues" evidence="4">
    <location>
        <begin position="1600"/>
        <end position="1613"/>
    </location>
</feature>
<dbReference type="PANTHER" id="PTHR42648">
    <property type="entry name" value="TRANSPOSASE, PUTATIVE-RELATED"/>
    <property type="match status" value="1"/>
</dbReference>
<feature type="region of interest" description="Disordered" evidence="4">
    <location>
        <begin position="1889"/>
        <end position="1952"/>
    </location>
</feature>
<feature type="coiled-coil region" evidence="3">
    <location>
        <begin position="333"/>
        <end position="367"/>
    </location>
</feature>
<dbReference type="Pfam" id="PF00665">
    <property type="entry name" value="rve"/>
    <property type="match status" value="1"/>
</dbReference>
<dbReference type="InterPro" id="IPR013103">
    <property type="entry name" value="RVT_2"/>
</dbReference>
<feature type="region of interest" description="Disordered" evidence="4">
    <location>
        <begin position="504"/>
        <end position="552"/>
    </location>
</feature>
<feature type="compositionally biased region" description="Basic residues" evidence="4">
    <location>
        <begin position="1462"/>
        <end position="1472"/>
    </location>
</feature>
<proteinExistence type="predicted"/>
<accession>A0A6L2NQS5</accession>
<sequence length="2133" mass="241398">MGTFRETLAEGEEGAIHLGPERPRVYYDLSLEEKERYNADIQDNVKMLLEGSELTKKDQESQLGQRNNARGTCAAGYRGAQNRVGNENLDKMLLMQAQEKGVALDEERLLLITGGQDNVFDDDVDEQPVQDLALNVDNVFPIDECDAFDSDVDEAYTAQTMFMANLSSADPIYDEVGLSYDSYILSEVHDHDHYQDAICELYVVHEMHDNVQPNCVVVSDAEYTSDSHMILYDHQWYKKLLFKKDFKQKENKYLENFLDMKALKEKVEDRLFKQDQSLQIVHMLCKPKPHYDEQSKVAIGYKNPFYLFKAKQVQPVLYSGQEIVKPNYARVLVHDSEDAIEIAETTRKQMNEKMKNLECVKKNVKNAPHDYSKENYLVTFTPQKQLIPKQIFWSKDLIKMKAEALKENNREVHLDYLKHLKESVATLREIVEEARAVRPLDRSLASACHYTKYSQELLEYAVGTLTRQKQVTFEDQCVTLNNNTHKHVEQLKIQKTNVPVIPSTGVNSCTDASGSKPKSNTKKNRISPAKSVNKKQVKEHPRTNKSSLNHTNHVDCSINSKRTIINSNSSSVSKTCNKCLTSANHDMCVVKYLHFVNAPPLLKMLCIKLSKFGNLSNLSKRGNPQHDLQDDVELIKGSCSSNLYTISIEDMLKSSPICLLSKSSKNKSWLWHHRLNYLNFSTINELATTDLVRGLSRLKFKKDHLCSACQLGKSKKHTYKPKAENTNLEVLNTLHMDLCGPIRVQTINGKKYIIVIIDDYSSFTWVKFLRSKDETPEFVIKFLKQIQVDLNKTVRDIRTDNGTEFNGVVERRNHTLMEAARTMLIFSKAPMFQWAEAVATACYTQNRSLIHTRYNKTLYELVHDKKLDLTFLCVFGALCYPINDNEDLEKLQPTADIGIFVGYAPSRKGYRIYNKRTRRPAPLFMMSRQISSGLIPNSVLAAPYVPLTNKELENLFHPMFDEYLKPPRVKRPDSPATVVLVPVNLAGTPSSTTIDQDAPSLSHSPSSSASQSPCSHQGDTAGSTIVEDNHFAPVDNDPFVNVFAPKSSSKASSSGDWIYKIKLDEYGDVLKNKARLVAKGYRQEEGIDFEESFESVARIEAIRIFIANAASKNMTIYQLDVKTAFLNDELKEESTLLGCGLQVSQNPGGIFINRSKFALEILKKMRMDSCDPVDTPIVDRLKLDEDPLGIPVDQTRFRSMVGSLMYLTASRPDLVFAMCICARYQASPTKNHLEALKRVFSSQTTVLLLIRFPCTLITAVPLLSAATMSSILGYQLADIFTKALPRERFEFLLSRLCMKRMHVVKKTAIPNNGQTATRCLLFGRGGLIIPLHNGLIISLLSCLIIPLYSGLIDSPHSDKMADENVPVPALNQILSFAAWFVSPPSGDAIMDFVNELGYTEAINFVSRMVVNDLYHPWRAILSMINQCLTGKTSGNAPYYSAYLERVANHTRKIAAEKEGKKKPTTTKQPKPKPVKEKSSKPTPAPKPKSYLQLIDEEKPTQPKPEPEPEHQGKGDEFDVERYIQISLESFHAHSQAHVGSVAIQEPVAEATRPLLMVEGKGKAVVTEEQAAHSQLALHTPKRKSTTNQFILQRRTPATKDASTGSSVQPQEDASANIVHESPSLVDAKTGADTDKTNSGEEDQAGTDPRVSCVALVGPNPEPMHEEFMANLYPDVHGSLKFLADEHGKLNVDSEVVFMVTVPIHQASSSVPPLSTPIIDLSPPKPISSTTQAPTFTATTTTTTTILQLPPPPPQQSTSDSELVARVTTLEQKLATLEQNSKTLDNTTYNLGSRVFTLELQDLPHEINQTVNEIVKEAVHIALQAPLRDRFRELPEANMKEILHQRMFKSGSYKLLPEHVTLYEALEASMERANRDEFLVEKDKSCKRCHDNQDPPLPLLDSDPSKKRRCDLGASGKQSASYSEQPIKDVPITDKDQIRLDEGNSRGRQTSNFRTRLGHRIVPDMRKPLPLGGPLERVLSLWIESEREYDISAAYSISHWWFKRKEFYITRHDALSNRSKVISHMRILSIISLKTYVRYGDKNDQKKMMRETRVHKFSDDTLNRILEKLDHMVKDFRLFKYNLGMTTRIWYADDKRRSKEFMEVIEHRLKLRRIFKSLKSFVGGRLRDVDYRLI</sequence>
<name>A0A6L2NQS5_TANCI</name>
<gene>
    <name evidence="6" type="ORF">Tci_060719</name>
</gene>
<dbReference type="GO" id="GO:0046872">
    <property type="term" value="F:metal ion binding"/>
    <property type="evidence" value="ECO:0007669"/>
    <property type="project" value="UniProtKB-KW"/>
</dbReference>
<evidence type="ECO:0000256" key="1">
    <source>
        <dbReference type="ARBA" id="ARBA00022723"/>
    </source>
</evidence>
<dbReference type="PROSITE" id="PS50994">
    <property type="entry name" value="INTEGRASE"/>
    <property type="match status" value="1"/>
</dbReference>
<dbReference type="SUPFAM" id="SSF53098">
    <property type="entry name" value="Ribonuclease H-like"/>
    <property type="match status" value="1"/>
</dbReference>
<feature type="region of interest" description="Disordered" evidence="4">
    <location>
        <begin position="1593"/>
        <end position="1648"/>
    </location>
</feature>
<dbReference type="EMBL" id="BKCJ010009814">
    <property type="protein sequence ID" value="GEU88741.1"/>
    <property type="molecule type" value="Genomic_DNA"/>
</dbReference>
<feature type="coiled-coil region" evidence="3">
    <location>
        <begin position="1759"/>
        <end position="1786"/>
    </location>
</feature>
<comment type="caution">
    <text evidence="6">The sequence shown here is derived from an EMBL/GenBank/DDBJ whole genome shotgun (WGS) entry which is preliminary data.</text>
</comment>
<dbReference type="GO" id="GO:0016787">
    <property type="term" value="F:hydrolase activity"/>
    <property type="evidence" value="ECO:0007669"/>
    <property type="project" value="UniProtKB-KW"/>
</dbReference>
<dbReference type="InterPro" id="IPR057670">
    <property type="entry name" value="SH3_retrovirus"/>
</dbReference>
<evidence type="ECO:0000313" key="6">
    <source>
        <dbReference type="EMBL" id="GEU88741.1"/>
    </source>
</evidence>
<dbReference type="GO" id="GO:0015074">
    <property type="term" value="P:DNA integration"/>
    <property type="evidence" value="ECO:0007669"/>
    <property type="project" value="InterPro"/>
</dbReference>
<dbReference type="InterPro" id="IPR036397">
    <property type="entry name" value="RNaseH_sf"/>
</dbReference>
<dbReference type="InterPro" id="IPR025724">
    <property type="entry name" value="GAG-pre-integrase_dom"/>
</dbReference>
<feature type="compositionally biased region" description="Low complexity" evidence="4">
    <location>
        <begin position="999"/>
        <end position="1015"/>
    </location>
</feature>
<feature type="region of interest" description="Disordered" evidence="4">
    <location>
        <begin position="989"/>
        <end position="1023"/>
    </location>
</feature>
<evidence type="ECO:0000256" key="2">
    <source>
        <dbReference type="ARBA" id="ARBA00022801"/>
    </source>
</evidence>
<feature type="domain" description="Integrase catalytic" evidence="5">
    <location>
        <begin position="717"/>
        <end position="825"/>
    </location>
</feature>
<dbReference type="InterPro" id="IPR012337">
    <property type="entry name" value="RNaseH-like_sf"/>
</dbReference>
<dbReference type="Pfam" id="PF07727">
    <property type="entry name" value="RVT_2"/>
    <property type="match status" value="1"/>
</dbReference>
<organism evidence="6">
    <name type="scientific">Tanacetum cinerariifolium</name>
    <name type="common">Dalmatian daisy</name>
    <name type="synonym">Chrysanthemum cinerariifolium</name>
    <dbReference type="NCBI Taxonomy" id="118510"/>
    <lineage>
        <taxon>Eukaryota</taxon>
        <taxon>Viridiplantae</taxon>
        <taxon>Streptophyta</taxon>
        <taxon>Embryophyta</taxon>
        <taxon>Tracheophyta</taxon>
        <taxon>Spermatophyta</taxon>
        <taxon>Magnoliopsida</taxon>
        <taxon>eudicotyledons</taxon>
        <taxon>Gunneridae</taxon>
        <taxon>Pentapetalae</taxon>
        <taxon>asterids</taxon>
        <taxon>campanulids</taxon>
        <taxon>Asterales</taxon>
        <taxon>Asteraceae</taxon>
        <taxon>Asteroideae</taxon>
        <taxon>Anthemideae</taxon>
        <taxon>Anthemidinae</taxon>
        <taxon>Tanacetum</taxon>
    </lineage>
</organism>
<keyword evidence="2" id="KW-0378">Hydrolase</keyword>
<dbReference type="Pfam" id="PF25597">
    <property type="entry name" value="SH3_retrovirus"/>
    <property type="match status" value="1"/>
</dbReference>